<dbReference type="Pfam" id="PF03731">
    <property type="entry name" value="Ku_N"/>
    <property type="match status" value="1"/>
</dbReference>
<dbReference type="SMART" id="SM00559">
    <property type="entry name" value="Ku78"/>
    <property type="match status" value="1"/>
</dbReference>
<dbReference type="CDD" id="cd01458">
    <property type="entry name" value="vWA_ku"/>
    <property type="match status" value="1"/>
</dbReference>
<protein>
    <recommendedName>
        <fullName evidence="5">ATP-dependent DNA helicase II subunit 1</fullName>
        <ecNumber evidence="4">3.6.4.12</ecNumber>
    </recommendedName>
    <alternativeName>
        <fullName evidence="18">ATP-dependent DNA helicase II subunit Ku70</fullName>
    </alternativeName>
</protein>
<dbReference type="GO" id="GO:0003678">
    <property type="term" value="F:DNA helicase activity"/>
    <property type="evidence" value="ECO:0007669"/>
    <property type="project" value="UniProtKB-EC"/>
</dbReference>
<dbReference type="Gene3D" id="1.10.720.30">
    <property type="entry name" value="SAP domain"/>
    <property type="match status" value="1"/>
</dbReference>
<dbReference type="InterPro" id="IPR006164">
    <property type="entry name" value="DNA_bd_Ku70/Ku80"/>
</dbReference>
<evidence type="ECO:0000256" key="17">
    <source>
        <dbReference type="ARBA" id="ARBA00024890"/>
    </source>
</evidence>
<dbReference type="GO" id="GO:0000723">
    <property type="term" value="P:telomere maintenance"/>
    <property type="evidence" value="ECO:0007669"/>
    <property type="project" value="EnsemblFungi"/>
</dbReference>
<evidence type="ECO:0000256" key="7">
    <source>
        <dbReference type="ARBA" id="ARBA00022741"/>
    </source>
</evidence>
<evidence type="ECO:0000256" key="16">
    <source>
        <dbReference type="ARBA" id="ARBA00023242"/>
    </source>
</evidence>
<evidence type="ECO:0000256" key="5">
    <source>
        <dbReference type="ARBA" id="ARBA00021796"/>
    </source>
</evidence>
<feature type="active site" description="Schiff-base intermediate with DNA; for 5'-deoxyribose-5-phosphate lyase activity" evidence="20">
    <location>
        <position position="26"/>
    </location>
</feature>
<evidence type="ECO:0000256" key="2">
    <source>
        <dbReference type="ARBA" id="ARBA00004574"/>
    </source>
</evidence>
<dbReference type="KEGG" id="tmn:UCRPA7_471"/>
<evidence type="ECO:0000313" key="24">
    <source>
        <dbReference type="Proteomes" id="UP000014074"/>
    </source>
</evidence>
<dbReference type="FunFam" id="3.40.50.410:FF:000071">
    <property type="entry name" value="ATP-dependent DNA helicase II subunit 1"/>
    <property type="match status" value="1"/>
</dbReference>
<dbReference type="SMART" id="SM00513">
    <property type="entry name" value="SAP"/>
    <property type="match status" value="1"/>
</dbReference>
<dbReference type="RefSeq" id="XP_007911257.1">
    <property type="nucleotide sequence ID" value="XM_007913066.1"/>
</dbReference>
<dbReference type="Gene3D" id="1.10.1600.10">
    <property type="match status" value="1"/>
</dbReference>
<dbReference type="GO" id="GO:0140445">
    <property type="term" value="C:chromosome, telomeric repeat region"/>
    <property type="evidence" value="ECO:0007669"/>
    <property type="project" value="EnsemblFungi"/>
</dbReference>
<evidence type="ECO:0000256" key="8">
    <source>
        <dbReference type="ARBA" id="ARBA00022763"/>
    </source>
</evidence>
<keyword evidence="11" id="KW-0067">ATP-binding</keyword>
<comment type="subcellular location">
    <subcellularLocation>
        <location evidence="2">Chromosome</location>
        <location evidence="2">Telomere</location>
    </subcellularLocation>
    <subcellularLocation>
        <location evidence="1">Nucleus</location>
    </subcellularLocation>
</comment>
<dbReference type="Pfam" id="PF02735">
    <property type="entry name" value="Ku"/>
    <property type="match status" value="1"/>
</dbReference>
<evidence type="ECO:0000256" key="13">
    <source>
        <dbReference type="ARBA" id="ARBA00023125"/>
    </source>
</evidence>
<dbReference type="eggNOG" id="KOG2327">
    <property type="taxonomic scope" value="Eukaryota"/>
</dbReference>
<accession>R8BWS6</accession>
<feature type="region of interest" description="Disordered" evidence="21">
    <location>
        <begin position="570"/>
        <end position="594"/>
    </location>
</feature>
<organism evidence="23 24">
    <name type="scientific">Phaeoacremonium minimum (strain UCR-PA7)</name>
    <name type="common">Esca disease fungus</name>
    <name type="synonym">Togninia minima</name>
    <dbReference type="NCBI Taxonomy" id="1286976"/>
    <lineage>
        <taxon>Eukaryota</taxon>
        <taxon>Fungi</taxon>
        <taxon>Dikarya</taxon>
        <taxon>Ascomycota</taxon>
        <taxon>Pezizomycotina</taxon>
        <taxon>Sordariomycetes</taxon>
        <taxon>Sordariomycetidae</taxon>
        <taxon>Togniniales</taxon>
        <taxon>Togniniaceae</taxon>
        <taxon>Phaeoacremonium</taxon>
    </lineage>
</organism>
<evidence type="ECO:0000259" key="22">
    <source>
        <dbReference type="PROSITE" id="PS50800"/>
    </source>
</evidence>
<evidence type="ECO:0000256" key="1">
    <source>
        <dbReference type="ARBA" id="ARBA00004123"/>
    </source>
</evidence>
<dbReference type="FunFam" id="2.40.290.10:FF:000001">
    <property type="entry name" value="X-ray repair cross complementing 6"/>
    <property type="match status" value="1"/>
</dbReference>
<reference evidence="24" key="1">
    <citation type="journal article" date="2013" name="Genome Announc.">
        <title>Draft genome sequence of the ascomycete Phaeoacremonium aleophilum strain UCR-PA7, a causal agent of the esca disease complex in grapevines.</title>
        <authorList>
            <person name="Blanco-Ulate B."/>
            <person name="Rolshausen P."/>
            <person name="Cantu D."/>
        </authorList>
    </citation>
    <scope>NUCLEOTIDE SEQUENCE [LARGE SCALE GENOMIC DNA]</scope>
    <source>
        <strain evidence="24">UCR-PA7</strain>
    </source>
</reference>
<dbReference type="InterPro" id="IPR006165">
    <property type="entry name" value="Ku70"/>
</dbReference>
<dbReference type="GO" id="GO:0003690">
    <property type="term" value="F:double-stranded DNA binding"/>
    <property type="evidence" value="ECO:0007669"/>
    <property type="project" value="TreeGrafter"/>
</dbReference>
<dbReference type="GO" id="GO:0005524">
    <property type="term" value="F:ATP binding"/>
    <property type="evidence" value="ECO:0007669"/>
    <property type="project" value="UniProtKB-KW"/>
</dbReference>
<feature type="compositionally biased region" description="Basic and acidic residues" evidence="21">
    <location>
        <begin position="1"/>
        <end position="13"/>
    </location>
</feature>
<dbReference type="Pfam" id="PF03730">
    <property type="entry name" value="Ku_C"/>
    <property type="match status" value="1"/>
</dbReference>
<keyword evidence="12" id="KW-0779">Telomere</keyword>
<keyword evidence="9" id="KW-0378">Hydrolase</keyword>
<keyword evidence="15" id="KW-0234">DNA repair</keyword>
<dbReference type="GO" id="GO:0016787">
    <property type="term" value="F:hydrolase activity"/>
    <property type="evidence" value="ECO:0007669"/>
    <property type="project" value="UniProtKB-KW"/>
</dbReference>
<evidence type="ECO:0000256" key="11">
    <source>
        <dbReference type="ARBA" id="ARBA00022840"/>
    </source>
</evidence>
<evidence type="ECO:0000313" key="23">
    <source>
        <dbReference type="EMBL" id="EOO03797.1"/>
    </source>
</evidence>
<dbReference type="NCBIfam" id="TIGR00578">
    <property type="entry name" value="ku70"/>
    <property type="match status" value="1"/>
</dbReference>
<keyword evidence="7" id="KW-0547">Nucleotide-binding</keyword>
<feature type="region of interest" description="Disordered" evidence="21">
    <location>
        <begin position="1"/>
        <end position="28"/>
    </location>
</feature>
<dbReference type="PROSITE" id="PS50800">
    <property type="entry name" value="SAP"/>
    <property type="match status" value="1"/>
</dbReference>
<comment type="similarity">
    <text evidence="3">Belongs to the ku70 family.</text>
</comment>
<dbReference type="InterPro" id="IPR027388">
    <property type="entry name" value="Ku70_bridge/pillars_dom_sf"/>
</dbReference>
<dbReference type="EC" id="3.6.4.12" evidence="4"/>
<evidence type="ECO:0000256" key="20">
    <source>
        <dbReference type="PIRSR" id="PIRSR003033-1"/>
    </source>
</evidence>
<dbReference type="GO" id="GO:0120290">
    <property type="term" value="P:stalled replication fork localization to nuclear periphery"/>
    <property type="evidence" value="ECO:0007669"/>
    <property type="project" value="EnsemblFungi"/>
</dbReference>
<keyword evidence="10" id="KW-0347">Helicase</keyword>
<evidence type="ECO:0000256" key="21">
    <source>
        <dbReference type="SAM" id="MobiDB-lite"/>
    </source>
</evidence>
<evidence type="ECO:0000256" key="19">
    <source>
        <dbReference type="ARBA" id="ARBA00047995"/>
    </source>
</evidence>
<evidence type="ECO:0000256" key="6">
    <source>
        <dbReference type="ARBA" id="ARBA00022454"/>
    </source>
</evidence>
<keyword evidence="14" id="KW-0233">DNA recombination</keyword>
<keyword evidence="6" id="KW-0158">Chromosome</keyword>
<dbReference type="Gene3D" id="4.10.970.10">
    <property type="entry name" value="Ku70, bridge and pillars"/>
    <property type="match status" value="1"/>
</dbReference>
<dbReference type="PIRSF" id="PIRSF003033">
    <property type="entry name" value="Ku70"/>
    <property type="match status" value="1"/>
</dbReference>
<evidence type="ECO:0000256" key="15">
    <source>
        <dbReference type="ARBA" id="ARBA00023204"/>
    </source>
</evidence>
<evidence type="ECO:0000256" key="14">
    <source>
        <dbReference type="ARBA" id="ARBA00023172"/>
    </source>
</evidence>
<dbReference type="GO" id="GO:0006310">
    <property type="term" value="P:DNA recombination"/>
    <property type="evidence" value="ECO:0007669"/>
    <property type="project" value="UniProtKB-KW"/>
</dbReference>
<dbReference type="InterPro" id="IPR036465">
    <property type="entry name" value="vWFA_dom_sf"/>
</dbReference>
<keyword evidence="16" id="KW-0539">Nucleus</keyword>
<dbReference type="InterPro" id="IPR005161">
    <property type="entry name" value="Ku_N"/>
</dbReference>
<dbReference type="EMBL" id="KB932812">
    <property type="protein sequence ID" value="EOO03797.1"/>
    <property type="molecule type" value="Genomic_DNA"/>
</dbReference>
<proteinExistence type="inferred from homology"/>
<keyword evidence="24" id="KW-1185">Reference proteome</keyword>
<dbReference type="InterPro" id="IPR016194">
    <property type="entry name" value="SPOC-like_C_dom_sf"/>
</dbReference>
<dbReference type="Gene3D" id="2.40.290.10">
    <property type="match status" value="1"/>
</dbReference>
<dbReference type="CDD" id="cd00788">
    <property type="entry name" value="KU70"/>
    <property type="match status" value="1"/>
</dbReference>
<dbReference type="Gene3D" id="3.40.50.410">
    <property type="entry name" value="von Willebrand factor, type A domain"/>
    <property type="match status" value="1"/>
</dbReference>
<dbReference type="PANTHER" id="PTHR12604:SF2">
    <property type="entry name" value="X-RAY REPAIR CROSS-COMPLEMENTING PROTEIN 6"/>
    <property type="match status" value="1"/>
</dbReference>
<evidence type="ECO:0000256" key="18">
    <source>
        <dbReference type="ARBA" id="ARBA00031811"/>
    </source>
</evidence>
<dbReference type="GO" id="GO:0035861">
    <property type="term" value="C:site of double-strand break"/>
    <property type="evidence" value="ECO:0007669"/>
    <property type="project" value="EnsemblFungi"/>
</dbReference>
<dbReference type="GO" id="GO:0003684">
    <property type="term" value="F:damaged DNA binding"/>
    <property type="evidence" value="ECO:0007669"/>
    <property type="project" value="InterPro"/>
</dbReference>
<dbReference type="InterPro" id="IPR047087">
    <property type="entry name" value="KU70_core_dom"/>
</dbReference>
<dbReference type="SUPFAM" id="SSF68906">
    <property type="entry name" value="SAP domain"/>
    <property type="match status" value="1"/>
</dbReference>
<dbReference type="InterPro" id="IPR005160">
    <property type="entry name" value="Ku_C"/>
</dbReference>
<dbReference type="Proteomes" id="UP000014074">
    <property type="component" value="Unassembled WGS sequence"/>
</dbReference>
<evidence type="ECO:0000256" key="10">
    <source>
        <dbReference type="ARBA" id="ARBA00022806"/>
    </source>
</evidence>
<dbReference type="PANTHER" id="PTHR12604">
    <property type="entry name" value="KU AUTOANTIGEN DNA HELICASE"/>
    <property type="match status" value="1"/>
</dbReference>
<name>R8BWS6_PHAM7</name>
<dbReference type="GO" id="GO:0043564">
    <property type="term" value="C:Ku70:Ku80 complex"/>
    <property type="evidence" value="ECO:0007669"/>
    <property type="project" value="InterPro"/>
</dbReference>
<dbReference type="InterPro" id="IPR003034">
    <property type="entry name" value="SAP_dom"/>
</dbReference>
<dbReference type="GO" id="GO:0042162">
    <property type="term" value="F:telomeric DNA binding"/>
    <property type="evidence" value="ECO:0007669"/>
    <property type="project" value="EnsemblFungi"/>
</dbReference>
<dbReference type="InterPro" id="IPR036361">
    <property type="entry name" value="SAP_dom_sf"/>
</dbReference>
<comment type="catalytic activity">
    <reaction evidence="19">
        <text>ATP + H2O = ADP + phosphate + H(+)</text>
        <dbReference type="Rhea" id="RHEA:13065"/>
        <dbReference type="ChEBI" id="CHEBI:15377"/>
        <dbReference type="ChEBI" id="CHEBI:15378"/>
        <dbReference type="ChEBI" id="CHEBI:30616"/>
        <dbReference type="ChEBI" id="CHEBI:43474"/>
        <dbReference type="ChEBI" id="CHEBI:456216"/>
        <dbReference type="EC" id="3.6.4.12"/>
    </reaction>
</comment>
<keyword evidence="13" id="KW-0238">DNA-binding</keyword>
<keyword evidence="8" id="KW-0227">DNA damage</keyword>
<evidence type="ECO:0000256" key="3">
    <source>
        <dbReference type="ARBA" id="ARBA00005240"/>
    </source>
</evidence>
<dbReference type="SUPFAM" id="SSF100939">
    <property type="entry name" value="SPOC domain-like"/>
    <property type="match status" value="1"/>
</dbReference>
<dbReference type="GO" id="GO:0005721">
    <property type="term" value="C:pericentric heterochromatin"/>
    <property type="evidence" value="ECO:0007669"/>
    <property type="project" value="EnsemblFungi"/>
</dbReference>
<dbReference type="SUPFAM" id="SSF53300">
    <property type="entry name" value="vWA-like"/>
    <property type="match status" value="1"/>
</dbReference>
<gene>
    <name evidence="23" type="ORF">UCRPA7_471</name>
</gene>
<evidence type="ECO:0000256" key="9">
    <source>
        <dbReference type="ARBA" id="ARBA00022801"/>
    </source>
</evidence>
<evidence type="ECO:0000256" key="4">
    <source>
        <dbReference type="ARBA" id="ARBA00012551"/>
    </source>
</evidence>
<comment type="function">
    <text evidence="17">Single-stranded DNA-dependent ATP-dependent helicase. Involved in non-homologous end joining (NHEJ) DNA double strand break repair. DNA-binding is sequence-independent but has a high affinity to nicks in double-stranded DNA and to the ends of duplex DNA. Binds to naturally occurring chromosomal ends, and therefore provides chromosomal end protection. Required also for telomere recombination to repair telomeric ends in the absence of telomerase. KU70, of the KU70/KU80 heterodimer, binds to the stem loop of TLC1, the RNA component of telomerase. Involved in telomere maintenance. Interacts with telomeric repeats and subtelomeric sequences thereby controlling telomere length and protecting against subtelomeric rearrangement. Maintains telomeric chromatin, which is involved in silencing the expression of genes located at the telomere. Required for mating-type switching.</text>
</comment>
<evidence type="ECO:0000256" key="12">
    <source>
        <dbReference type="ARBA" id="ARBA00022895"/>
    </source>
</evidence>
<dbReference type="AlphaFoldDB" id="R8BWS6"/>
<dbReference type="GeneID" id="19325188"/>
<dbReference type="GO" id="GO:0006303">
    <property type="term" value="P:double-strand break repair via nonhomologous end joining"/>
    <property type="evidence" value="ECO:0007669"/>
    <property type="project" value="EnsemblFungi"/>
</dbReference>
<dbReference type="Pfam" id="PF02037">
    <property type="entry name" value="SAP"/>
    <property type="match status" value="1"/>
</dbReference>
<feature type="domain" description="SAP" evidence="22">
    <location>
        <begin position="611"/>
        <end position="645"/>
    </location>
</feature>
<dbReference type="OrthoDB" id="3249161at2759"/>
<sequence>MADREDDDRQAREDEGEEELDETDYKSQKDAVLFAIDVSASMLKPPPAAESKKADKDSAMTAALKSAYQLMQQRIIAQPKDMMGILLFGTEKSKFREERNGGSGYPHCYLLTELDVPSAEDVKVIKVMAEEGEDPNEILTPASAKDGVSMANVLFCANQIFTTNAANFGSRRLFIITDNDDPHAGDKAARSSAAVRAKDLFDLGVTIELFPISQDGKKFNLEKFYTDIIYRDPTSDFGSADEVKASKSGDGLTLLSSLISNINSKQTPKRAYFSRIPFEIAPGLTVSINGYIVVHRQTITRTSYIWLGDSDKAQVATGETTKLDNDERTVQKSEIKKAYKFGGEYVYFTPEELKEVRKFGEKGLRIIGFKPRSMLPSWASVKPSVFIFPSEGGYVGSTRVFSALWQKLLSSNKMALAWYVPRSNATPLLVAILPSKSQSDESSGTPFLPAGLWCYPLPFADDLRDLEPLKGKEVHRASNDLVDQTRVIVQNLQLPKAIYNPSKYPNPALQWHYKILQTLALEEEIPEEPEDGTLPRYKTINKRVGGYQVEWAESIKKEAETLKKELSFKREADDDADERPVKKAKTASTAKKPSGGMTLAQLKLAVEQDTLKKMTVNDLKEVLTSKDLSTAGKKADLLDRVAQWVEENS</sequence>
<dbReference type="GO" id="GO:0099115">
    <property type="term" value="C:chromosome, subtelomeric region"/>
    <property type="evidence" value="ECO:0007669"/>
    <property type="project" value="EnsemblFungi"/>
</dbReference>
<dbReference type="HOGENOM" id="CLU_014815_3_0_1"/>